<evidence type="ECO:0000256" key="1">
    <source>
        <dbReference type="ARBA" id="ARBA00010641"/>
    </source>
</evidence>
<dbReference type="AlphaFoldDB" id="A0A1N6JXV9"/>
<evidence type="ECO:0000313" key="8">
    <source>
        <dbReference type="Proteomes" id="UP000185003"/>
    </source>
</evidence>
<dbReference type="Gene3D" id="1.10.10.10">
    <property type="entry name" value="Winged helix-like DNA-binding domain superfamily/Winged helix DNA-binding domain"/>
    <property type="match status" value="1"/>
</dbReference>
<accession>A0A1N6JXV9</accession>
<dbReference type="Pfam" id="PF08281">
    <property type="entry name" value="Sigma70_r4_2"/>
    <property type="match status" value="1"/>
</dbReference>
<dbReference type="Gene3D" id="1.10.1740.10">
    <property type="match status" value="1"/>
</dbReference>
<dbReference type="Pfam" id="PF04542">
    <property type="entry name" value="Sigma70_r2"/>
    <property type="match status" value="1"/>
</dbReference>
<dbReference type="RefSeq" id="WP_074241983.1">
    <property type="nucleotide sequence ID" value="NZ_FSRA01000002.1"/>
</dbReference>
<dbReference type="OrthoDB" id="9803470at2"/>
<dbReference type="GO" id="GO:0016987">
    <property type="term" value="F:sigma factor activity"/>
    <property type="evidence" value="ECO:0007669"/>
    <property type="project" value="UniProtKB-KW"/>
</dbReference>
<dbReference type="GO" id="GO:0003677">
    <property type="term" value="F:DNA binding"/>
    <property type="evidence" value="ECO:0007669"/>
    <property type="project" value="InterPro"/>
</dbReference>
<feature type="domain" description="RNA polymerase sigma-70 region 2" evidence="5">
    <location>
        <begin position="12"/>
        <end position="76"/>
    </location>
</feature>
<evidence type="ECO:0000256" key="4">
    <source>
        <dbReference type="ARBA" id="ARBA00023163"/>
    </source>
</evidence>
<keyword evidence="4" id="KW-0804">Transcription</keyword>
<dbReference type="SUPFAM" id="SSF88659">
    <property type="entry name" value="Sigma3 and sigma4 domains of RNA polymerase sigma factors"/>
    <property type="match status" value="1"/>
</dbReference>
<comment type="similarity">
    <text evidence="1">Belongs to the sigma-70 factor family. ECF subfamily.</text>
</comment>
<keyword evidence="3" id="KW-0731">Sigma factor</keyword>
<reference evidence="7 8" key="1">
    <citation type="submission" date="2016-11" db="EMBL/GenBank/DDBJ databases">
        <authorList>
            <person name="Jaros S."/>
            <person name="Januszkiewicz K."/>
            <person name="Wedrychowicz H."/>
        </authorList>
    </citation>
    <scope>NUCLEOTIDE SEQUENCE [LARGE SCALE GENOMIC DNA]</scope>
    <source>
        <strain evidence="7 8">DSM 24787</strain>
    </source>
</reference>
<dbReference type="Proteomes" id="UP000185003">
    <property type="component" value="Unassembled WGS sequence"/>
</dbReference>
<evidence type="ECO:0000259" key="6">
    <source>
        <dbReference type="Pfam" id="PF08281"/>
    </source>
</evidence>
<evidence type="ECO:0000256" key="2">
    <source>
        <dbReference type="ARBA" id="ARBA00023015"/>
    </source>
</evidence>
<evidence type="ECO:0000256" key="3">
    <source>
        <dbReference type="ARBA" id="ARBA00023082"/>
    </source>
</evidence>
<dbReference type="STRING" id="536979.SAMN04488055_4670"/>
<protein>
    <submittedName>
        <fullName evidence="7">RNA polymerase sigma-70 factor, ECF subfamily</fullName>
    </submittedName>
</protein>
<dbReference type="InterPro" id="IPR036388">
    <property type="entry name" value="WH-like_DNA-bd_sf"/>
</dbReference>
<gene>
    <name evidence="7" type="ORF">SAMN04488055_4670</name>
</gene>
<name>A0A1N6JXV9_9BACT</name>
<dbReference type="SUPFAM" id="SSF88946">
    <property type="entry name" value="Sigma2 domain of RNA polymerase sigma factors"/>
    <property type="match status" value="1"/>
</dbReference>
<dbReference type="InterPro" id="IPR014284">
    <property type="entry name" value="RNA_pol_sigma-70_dom"/>
</dbReference>
<dbReference type="InterPro" id="IPR013324">
    <property type="entry name" value="RNA_pol_sigma_r3/r4-like"/>
</dbReference>
<sequence>MSSAEFNTLLLSNADFLKPFAITLTKDPESAKDLYQETMFRALSNQEKYLAGTNIRAWLYTIMRNIFINNYRRKSKQHLCFDNSSNDFLLNTQQVIIGNQAESGLRVKDIQTSVHHLPVIFKKPFVLYLDGFKYFEIADILEEPLGTIKSRIHFARKMLKAQVSRY</sequence>
<proteinExistence type="inferred from homology"/>
<dbReference type="InterPro" id="IPR013325">
    <property type="entry name" value="RNA_pol_sigma_r2"/>
</dbReference>
<dbReference type="EMBL" id="FSRA01000002">
    <property type="protein sequence ID" value="SIO49185.1"/>
    <property type="molecule type" value="Genomic_DNA"/>
</dbReference>
<dbReference type="PANTHER" id="PTHR43133">
    <property type="entry name" value="RNA POLYMERASE ECF-TYPE SIGMA FACTO"/>
    <property type="match status" value="1"/>
</dbReference>
<dbReference type="PANTHER" id="PTHR43133:SF25">
    <property type="entry name" value="RNA POLYMERASE SIGMA FACTOR RFAY-RELATED"/>
    <property type="match status" value="1"/>
</dbReference>
<dbReference type="GO" id="GO:0006352">
    <property type="term" value="P:DNA-templated transcription initiation"/>
    <property type="evidence" value="ECO:0007669"/>
    <property type="project" value="InterPro"/>
</dbReference>
<keyword evidence="2" id="KW-0805">Transcription regulation</keyword>
<evidence type="ECO:0000259" key="5">
    <source>
        <dbReference type="Pfam" id="PF04542"/>
    </source>
</evidence>
<feature type="domain" description="RNA polymerase sigma factor 70 region 4 type 2" evidence="6">
    <location>
        <begin position="110"/>
        <end position="159"/>
    </location>
</feature>
<dbReference type="InterPro" id="IPR007627">
    <property type="entry name" value="RNA_pol_sigma70_r2"/>
</dbReference>
<evidence type="ECO:0000313" key="7">
    <source>
        <dbReference type="EMBL" id="SIO49185.1"/>
    </source>
</evidence>
<dbReference type="NCBIfam" id="TIGR02937">
    <property type="entry name" value="sigma70-ECF"/>
    <property type="match status" value="1"/>
</dbReference>
<organism evidence="7 8">
    <name type="scientific">Chitinophaga niabensis</name>
    <dbReference type="NCBI Taxonomy" id="536979"/>
    <lineage>
        <taxon>Bacteria</taxon>
        <taxon>Pseudomonadati</taxon>
        <taxon>Bacteroidota</taxon>
        <taxon>Chitinophagia</taxon>
        <taxon>Chitinophagales</taxon>
        <taxon>Chitinophagaceae</taxon>
        <taxon>Chitinophaga</taxon>
    </lineage>
</organism>
<keyword evidence="8" id="KW-1185">Reference proteome</keyword>
<dbReference type="InterPro" id="IPR013249">
    <property type="entry name" value="RNA_pol_sigma70_r4_t2"/>
</dbReference>
<dbReference type="InterPro" id="IPR039425">
    <property type="entry name" value="RNA_pol_sigma-70-like"/>
</dbReference>